<accession>A0ABW2Q6X4</accession>
<dbReference type="EMBL" id="JBHTCQ010000001">
    <property type="protein sequence ID" value="MFC7405264.1"/>
    <property type="molecule type" value="Genomic_DNA"/>
</dbReference>
<evidence type="ECO:0000313" key="1">
    <source>
        <dbReference type="EMBL" id="MFC7405264.1"/>
    </source>
</evidence>
<sequence>MAGTPGGSADRPAVFFRGPEEFRAWLEENHDTADELWMELRKKHVPERGLTWVEAVPEALCFGWIDSLSQPVDADRRRQRWTPRRRGSSWSRINVEAVERLIAEGRMRPAGLAAFEARDPERTAVYSYEQGDEILLRPEHAELLAASPAATAFWEAASPSYRRTCVRWVASAKQEATRDRRMATVVQESAQGRPIPPARWGRRPAWLERAAAAAAAAAEG</sequence>
<proteinExistence type="predicted"/>
<dbReference type="Proteomes" id="UP001596455">
    <property type="component" value="Unassembled WGS sequence"/>
</dbReference>
<organism evidence="1 2">
    <name type="scientific">Georgenia alba</name>
    <dbReference type="NCBI Taxonomy" id="2233858"/>
    <lineage>
        <taxon>Bacteria</taxon>
        <taxon>Bacillati</taxon>
        <taxon>Actinomycetota</taxon>
        <taxon>Actinomycetes</taxon>
        <taxon>Micrococcales</taxon>
        <taxon>Bogoriellaceae</taxon>
        <taxon>Georgenia</taxon>
    </lineage>
</organism>
<gene>
    <name evidence="1" type="ORF">ACFQQL_09115</name>
</gene>
<keyword evidence="2" id="KW-1185">Reference proteome</keyword>
<evidence type="ECO:0000313" key="2">
    <source>
        <dbReference type="Proteomes" id="UP001596455"/>
    </source>
</evidence>
<dbReference type="RefSeq" id="WP_382393436.1">
    <property type="nucleotide sequence ID" value="NZ_JBHTCQ010000001.1"/>
</dbReference>
<protein>
    <submittedName>
        <fullName evidence="1">YdeI family protein</fullName>
    </submittedName>
</protein>
<reference evidence="2" key="1">
    <citation type="journal article" date="2019" name="Int. J. Syst. Evol. Microbiol.">
        <title>The Global Catalogue of Microorganisms (GCM) 10K type strain sequencing project: providing services to taxonomists for standard genome sequencing and annotation.</title>
        <authorList>
            <consortium name="The Broad Institute Genomics Platform"/>
            <consortium name="The Broad Institute Genome Sequencing Center for Infectious Disease"/>
            <person name="Wu L."/>
            <person name="Ma J."/>
        </authorList>
    </citation>
    <scope>NUCLEOTIDE SEQUENCE [LARGE SCALE GENOMIC DNA]</scope>
    <source>
        <strain evidence="2">JCM 1490</strain>
    </source>
</reference>
<comment type="caution">
    <text evidence="1">The sequence shown here is derived from an EMBL/GenBank/DDBJ whole genome shotgun (WGS) entry which is preliminary data.</text>
</comment>
<name>A0ABW2Q6X4_9MICO</name>
<dbReference type="Pfam" id="PF13376">
    <property type="entry name" value="OmdA"/>
    <property type="match status" value="1"/>
</dbReference>